<feature type="transmembrane region" description="Helical" evidence="10">
    <location>
        <begin position="56"/>
        <end position="75"/>
    </location>
</feature>
<evidence type="ECO:0000256" key="8">
    <source>
        <dbReference type="ARBA" id="ARBA00023012"/>
    </source>
</evidence>
<evidence type="ECO:0000256" key="5">
    <source>
        <dbReference type="ARBA" id="ARBA00022741"/>
    </source>
</evidence>
<dbReference type="Proteomes" id="UP001501000">
    <property type="component" value="Unassembled WGS sequence"/>
</dbReference>
<sequence>MSVTTSAPYLRRITPAGWTVTAWLAGLAFTFLLRVRLPGQEQADVLAGVAFLRWDGLTLLALATALAVRGGLLLARRPAAALRHLLAAAVVGTTPLSVTAIPLAQYLAVDVALYVIAASRPAREANRALLLALGVPVAYLAARLLSGWSVGTTGALAVGLTAAVAWLLGRFERQSRTHAEETRVRDAERAAERAVTAERLRVAREMHDTVAHSIGIVALQAGAARRVITTQPDAARQALAEIEAASRDTLAGLRRMVGALRTPDQDTGAEPSAPGDPHGAGPAGLPDMPGLDALDRLTALTAAAGVRLTVHRTGAPRPLPPDIDLSAFRLVQESVTNVVRHSGADSCTVTVDHRDPASLVVTVEDPGPRPGHERARTGGGSGHGLIGMRERVGLLHGRFEAGPRSAGGFRVTAHLPVPSPSTPASPSPST</sequence>
<evidence type="ECO:0000256" key="6">
    <source>
        <dbReference type="ARBA" id="ARBA00022777"/>
    </source>
</evidence>
<keyword evidence="7" id="KW-0067">ATP-binding</keyword>
<feature type="compositionally biased region" description="Basic and acidic residues" evidence="9">
    <location>
        <begin position="366"/>
        <end position="376"/>
    </location>
</feature>
<evidence type="ECO:0000256" key="9">
    <source>
        <dbReference type="SAM" id="MobiDB-lite"/>
    </source>
</evidence>
<dbReference type="EC" id="2.7.13.3" evidence="2"/>
<dbReference type="Pfam" id="PF02518">
    <property type="entry name" value="HATPase_c"/>
    <property type="match status" value="1"/>
</dbReference>
<dbReference type="InterPro" id="IPR011712">
    <property type="entry name" value="Sig_transdc_His_kin_sub3_dim/P"/>
</dbReference>
<evidence type="ECO:0000313" key="12">
    <source>
        <dbReference type="EMBL" id="GAA3896108.1"/>
    </source>
</evidence>
<keyword evidence="3" id="KW-0597">Phosphoprotein</keyword>
<comment type="caution">
    <text evidence="12">The sequence shown here is derived from an EMBL/GenBank/DDBJ whole genome shotgun (WGS) entry which is preliminary data.</text>
</comment>
<feature type="region of interest" description="Disordered" evidence="9">
    <location>
        <begin position="262"/>
        <end position="291"/>
    </location>
</feature>
<dbReference type="PANTHER" id="PTHR24421:SF10">
    <property type="entry name" value="NITRATE_NITRITE SENSOR PROTEIN NARQ"/>
    <property type="match status" value="1"/>
</dbReference>
<feature type="transmembrane region" description="Helical" evidence="10">
    <location>
        <begin position="151"/>
        <end position="169"/>
    </location>
</feature>
<keyword evidence="8" id="KW-0902">Two-component regulatory system</keyword>
<dbReference type="CDD" id="cd16917">
    <property type="entry name" value="HATPase_UhpB-NarQ-NarX-like"/>
    <property type="match status" value="1"/>
</dbReference>
<feature type="transmembrane region" description="Helical" evidence="10">
    <location>
        <begin position="95"/>
        <end position="116"/>
    </location>
</feature>
<accession>A0ABP7LAM9</accession>
<keyword evidence="6" id="KW-0418">Kinase</keyword>
<keyword evidence="10" id="KW-0472">Membrane</keyword>
<keyword evidence="5" id="KW-0547">Nucleotide-binding</keyword>
<proteinExistence type="predicted"/>
<evidence type="ECO:0000259" key="11">
    <source>
        <dbReference type="SMART" id="SM00387"/>
    </source>
</evidence>
<gene>
    <name evidence="12" type="ORF">GCM10022244_02700</name>
</gene>
<keyword evidence="4" id="KW-0808">Transferase</keyword>
<protein>
    <recommendedName>
        <fullName evidence="2">histidine kinase</fullName>
        <ecNumber evidence="2">2.7.13.3</ecNumber>
    </recommendedName>
</protein>
<comment type="catalytic activity">
    <reaction evidence="1">
        <text>ATP + protein L-histidine = ADP + protein N-phospho-L-histidine.</text>
        <dbReference type="EC" id="2.7.13.3"/>
    </reaction>
</comment>
<keyword evidence="10" id="KW-1133">Transmembrane helix</keyword>
<evidence type="ECO:0000256" key="1">
    <source>
        <dbReference type="ARBA" id="ARBA00000085"/>
    </source>
</evidence>
<organism evidence="12 13">
    <name type="scientific">Streptomyces gulbargensis</name>
    <dbReference type="NCBI Taxonomy" id="364901"/>
    <lineage>
        <taxon>Bacteria</taxon>
        <taxon>Bacillati</taxon>
        <taxon>Actinomycetota</taxon>
        <taxon>Actinomycetes</taxon>
        <taxon>Kitasatosporales</taxon>
        <taxon>Streptomycetaceae</taxon>
        <taxon>Streptomyces</taxon>
    </lineage>
</organism>
<dbReference type="EMBL" id="BAABAJ010000001">
    <property type="protein sequence ID" value="GAA3896108.1"/>
    <property type="molecule type" value="Genomic_DNA"/>
</dbReference>
<feature type="compositionally biased region" description="Pro residues" evidence="9">
    <location>
        <begin position="417"/>
        <end position="430"/>
    </location>
</feature>
<dbReference type="InterPro" id="IPR036890">
    <property type="entry name" value="HATPase_C_sf"/>
</dbReference>
<reference evidence="13" key="1">
    <citation type="journal article" date="2019" name="Int. J. Syst. Evol. Microbiol.">
        <title>The Global Catalogue of Microorganisms (GCM) 10K type strain sequencing project: providing services to taxonomists for standard genome sequencing and annotation.</title>
        <authorList>
            <consortium name="The Broad Institute Genomics Platform"/>
            <consortium name="The Broad Institute Genome Sequencing Center for Infectious Disease"/>
            <person name="Wu L."/>
            <person name="Ma J."/>
        </authorList>
    </citation>
    <scope>NUCLEOTIDE SEQUENCE [LARGE SCALE GENOMIC DNA]</scope>
    <source>
        <strain evidence="13">JCM 16956</strain>
    </source>
</reference>
<dbReference type="Gene3D" id="3.30.565.10">
    <property type="entry name" value="Histidine kinase-like ATPase, C-terminal domain"/>
    <property type="match status" value="1"/>
</dbReference>
<dbReference type="InterPro" id="IPR003594">
    <property type="entry name" value="HATPase_dom"/>
</dbReference>
<dbReference type="RefSeq" id="WP_345277861.1">
    <property type="nucleotide sequence ID" value="NZ_BAABAJ010000001.1"/>
</dbReference>
<feature type="transmembrane region" description="Helical" evidence="10">
    <location>
        <begin position="16"/>
        <end position="35"/>
    </location>
</feature>
<feature type="region of interest" description="Disordered" evidence="9">
    <location>
        <begin position="364"/>
        <end position="385"/>
    </location>
</feature>
<feature type="compositionally biased region" description="Low complexity" evidence="9">
    <location>
        <begin position="271"/>
        <end position="286"/>
    </location>
</feature>
<keyword evidence="13" id="KW-1185">Reference proteome</keyword>
<evidence type="ECO:0000313" key="13">
    <source>
        <dbReference type="Proteomes" id="UP001501000"/>
    </source>
</evidence>
<dbReference type="InterPro" id="IPR050482">
    <property type="entry name" value="Sensor_HK_TwoCompSys"/>
</dbReference>
<keyword evidence="10" id="KW-0812">Transmembrane</keyword>
<name>A0ABP7LAM9_9ACTN</name>
<dbReference type="SMART" id="SM00387">
    <property type="entry name" value="HATPase_c"/>
    <property type="match status" value="1"/>
</dbReference>
<dbReference type="SUPFAM" id="SSF55874">
    <property type="entry name" value="ATPase domain of HSP90 chaperone/DNA topoisomerase II/histidine kinase"/>
    <property type="match status" value="1"/>
</dbReference>
<evidence type="ECO:0000256" key="7">
    <source>
        <dbReference type="ARBA" id="ARBA00022840"/>
    </source>
</evidence>
<feature type="domain" description="Histidine kinase/HSP90-like ATPase" evidence="11">
    <location>
        <begin position="322"/>
        <end position="419"/>
    </location>
</feature>
<evidence type="ECO:0000256" key="2">
    <source>
        <dbReference type="ARBA" id="ARBA00012438"/>
    </source>
</evidence>
<evidence type="ECO:0000256" key="4">
    <source>
        <dbReference type="ARBA" id="ARBA00022679"/>
    </source>
</evidence>
<dbReference type="Pfam" id="PF07730">
    <property type="entry name" value="HisKA_3"/>
    <property type="match status" value="1"/>
</dbReference>
<evidence type="ECO:0000256" key="10">
    <source>
        <dbReference type="SAM" id="Phobius"/>
    </source>
</evidence>
<dbReference type="PANTHER" id="PTHR24421">
    <property type="entry name" value="NITRATE/NITRITE SENSOR PROTEIN NARX-RELATED"/>
    <property type="match status" value="1"/>
</dbReference>
<feature type="region of interest" description="Disordered" evidence="9">
    <location>
        <begin position="405"/>
        <end position="430"/>
    </location>
</feature>
<dbReference type="Gene3D" id="1.20.5.1930">
    <property type="match status" value="1"/>
</dbReference>
<evidence type="ECO:0000256" key="3">
    <source>
        <dbReference type="ARBA" id="ARBA00022553"/>
    </source>
</evidence>